<evidence type="ECO:0000256" key="1">
    <source>
        <dbReference type="SAM" id="Phobius"/>
    </source>
</evidence>
<feature type="transmembrane region" description="Helical" evidence="1">
    <location>
        <begin position="114"/>
        <end position="141"/>
    </location>
</feature>
<keyword evidence="1" id="KW-1133">Transmembrane helix</keyword>
<accession>A0ABN1JCH0</accession>
<comment type="caution">
    <text evidence="2">The sequence shown here is derived from an EMBL/GenBank/DDBJ whole genome shotgun (WGS) entry which is preliminary data.</text>
</comment>
<keyword evidence="1" id="KW-0472">Membrane</keyword>
<evidence type="ECO:0000313" key="3">
    <source>
        <dbReference type="Proteomes" id="UP001500736"/>
    </source>
</evidence>
<gene>
    <name evidence="2" type="ORF">GCM10009431_01170</name>
</gene>
<evidence type="ECO:0000313" key="2">
    <source>
        <dbReference type="EMBL" id="GAA0735875.1"/>
    </source>
</evidence>
<dbReference type="RefSeq" id="WP_343795088.1">
    <property type="nucleotide sequence ID" value="NZ_BAAAGF010000001.1"/>
</dbReference>
<protein>
    <submittedName>
        <fullName evidence="2">Uncharacterized protein</fullName>
    </submittedName>
</protein>
<reference evidence="2 3" key="1">
    <citation type="journal article" date="2019" name="Int. J. Syst. Evol. Microbiol.">
        <title>The Global Catalogue of Microorganisms (GCM) 10K type strain sequencing project: providing services to taxonomists for standard genome sequencing and annotation.</title>
        <authorList>
            <consortium name="The Broad Institute Genomics Platform"/>
            <consortium name="The Broad Institute Genome Sequencing Center for Infectious Disease"/>
            <person name="Wu L."/>
            <person name="Ma J."/>
        </authorList>
    </citation>
    <scope>NUCLEOTIDE SEQUENCE [LARGE SCALE GENOMIC DNA]</scope>
    <source>
        <strain evidence="2 3">JCM 15976</strain>
    </source>
</reference>
<name>A0ABN1JCH0_9FLAO</name>
<proteinExistence type="predicted"/>
<dbReference type="EMBL" id="BAAAGF010000001">
    <property type="protein sequence ID" value="GAA0735875.1"/>
    <property type="molecule type" value="Genomic_DNA"/>
</dbReference>
<keyword evidence="1" id="KW-0812">Transmembrane</keyword>
<sequence length="142" mass="16478">MTNNIIYTIINQLKEGNSKEKAYLGFFQYGRDIDESCIKANKEGLLLYASYLLEAGLEINKRSFDKNKIETFALSPDFISENTDFDFHYIELLNKPRLEIESISEYKESWKDKLVGYVIGGFLISLIVLIIIGFITILKWIF</sequence>
<keyword evidence="3" id="KW-1185">Reference proteome</keyword>
<organism evidence="2 3">
    <name type="scientific">Gaetbulibacter jejuensis</name>
    <dbReference type="NCBI Taxonomy" id="584607"/>
    <lineage>
        <taxon>Bacteria</taxon>
        <taxon>Pseudomonadati</taxon>
        <taxon>Bacteroidota</taxon>
        <taxon>Flavobacteriia</taxon>
        <taxon>Flavobacteriales</taxon>
        <taxon>Flavobacteriaceae</taxon>
        <taxon>Gaetbulibacter</taxon>
    </lineage>
</organism>
<dbReference type="Proteomes" id="UP001500736">
    <property type="component" value="Unassembled WGS sequence"/>
</dbReference>